<evidence type="ECO:0000256" key="3">
    <source>
        <dbReference type="ARBA" id="ARBA00022989"/>
    </source>
</evidence>
<sequence>MSTKILDKNIDPYIRTDDRIQEPPVTFAGIVKHLGPGFVLSAAIVGSGELIATTALGARAGFIAFWVIIVSCLVKVTLQLEFGKHVIHSGESSMYSLNQLPGPRFGKANWSIWMWLFIQVFKLLQVGGIIGGVAITLNISFPFVSIPVWTILVMILTSLLVYKGYYRLVEKFSLVMIALFSLFTLASVFFLQYTSYAFTWQDVQQGLSFQLPPAIVGIAIAAFGITGVGGDEILYYNYWCLEKGYAAYTGPKEDTESWVRRAKGWIRVMYMDAILAMVVYTTVTAAFYLLGAAILHKTGDVPEGYQMVEVLSGIYTQSLGPWAKSIFMAGALIVLYSTLFTATASWTRIFSDAFGQIGWIDFYNPQVRKRAVAWLAWIFPASWALLFLFIKLPVLMVLLGGFVTSILLLMVVYAAIHFRYRRLPAVLYPGRLYTLAFWVSTGAILLAAAYGVIQLFRLL</sequence>
<gene>
    <name evidence="6" type="ORF">Q0590_02910</name>
</gene>
<dbReference type="InterPro" id="IPR001046">
    <property type="entry name" value="NRAMP_fam"/>
</dbReference>
<feature type="transmembrane region" description="Helical" evidence="5">
    <location>
        <begin position="50"/>
        <end position="74"/>
    </location>
</feature>
<feature type="transmembrane region" description="Helical" evidence="5">
    <location>
        <begin position="371"/>
        <end position="390"/>
    </location>
</feature>
<evidence type="ECO:0000256" key="4">
    <source>
        <dbReference type="ARBA" id="ARBA00023136"/>
    </source>
</evidence>
<dbReference type="EMBL" id="JAUKPO010000001">
    <property type="protein sequence ID" value="MDO1445181.1"/>
    <property type="molecule type" value="Genomic_DNA"/>
</dbReference>
<dbReference type="RefSeq" id="WP_302035974.1">
    <property type="nucleotide sequence ID" value="NZ_JAUKPO010000001.1"/>
</dbReference>
<evidence type="ECO:0000256" key="2">
    <source>
        <dbReference type="ARBA" id="ARBA00022692"/>
    </source>
</evidence>
<feature type="transmembrane region" description="Helical" evidence="5">
    <location>
        <begin position="432"/>
        <end position="453"/>
    </location>
</feature>
<keyword evidence="3 5" id="KW-1133">Transmembrane helix</keyword>
<evidence type="ECO:0000256" key="5">
    <source>
        <dbReference type="SAM" id="Phobius"/>
    </source>
</evidence>
<accession>A0ABT8R0I3</accession>
<feature type="transmembrane region" description="Helical" evidence="5">
    <location>
        <begin position="270"/>
        <end position="295"/>
    </location>
</feature>
<protein>
    <submittedName>
        <fullName evidence="6">Nramp family divalent metal transporter</fullName>
    </submittedName>
</protein>
<evidence type="ECO:0000313" key="7">
    <source>
        <dbReference type="Proteomes" id="UP001168528"/>
    </source>
</evidence>
<evidence type="ECO:0000313" key="6">
    <source>
        <dbReference type="EMBL" id="MDO1445181.1"/>
    </source>
</evidence>
<feature type="transmembrane region" description="Helical" evidence="5">
    <location>
        <begin position="174"/>
        <end position="194"/>
    </location>
</feature>
<evidence type="ECO:0000256" key="1">
    <source>
        <dbReference type="ARBA" id="ARBA00004141"/>
    </source>
</evidence>
<feature type="transmembrane region" description="Helical" evidence="5">
    <location>
        <begin position="326"/>
        <end position="350"/>
    </location>
</feature>
<keyword evidence="4 5" id="KW-0472">Membrane</keyword>
<dbReference type="PANTHER" id="PTHR11706:SF3">
    <property type="entry name" value="METAL ION TRANSPORT PROTEIN"/>
    <property type="match status" value="1"/>
</dbReference>
<comment type="subcellular location">
    <subcellularLocation>
        <location evidence="1">Membrane</location>
        <topology evidence="1">Multi-pass membrane protein</topology>
    </subcellularLocation>
</comment>
<keyword evidence="7" id="KW-1185">Reference proteome</keyword>
<feature type="transmembrane region" description="Helical" evidence="5">
    <location>
        <begin position="214"/>
        <end position="235"/>
    </location>
</feature>
<name>A0ABT8R0I3_9BACT</name>
<proteinExistence type="predicted"/>
<comment type="caution">
    <text evidence="6">The sequence shown here is derived from an EMBL/GenBank/DDBJ whole genome shotgun (WGS) entry which is preliminary data.</text>
</comment>
<dbReference type="NCBIfam" id="NF037982">
    <property type="entry name" value="Nramp_1"/>
    <property type="match status" value="1"/>
</dbReference>
<feature type="transmembrane region" description="Helical" evidence="5">
    <location>
        <begin position="396"/>
        <end position="420"/>
    </location>
</feature>
<reference evidence="6" key="1">
    <citation type="submission" date="2023-07" db="EMBL/GenBank/DDBJ databases">
        <title>The genome sequence of Rhodocytophaga aerolata KACC 12507.</title>
        <authorList>
            <person name="Zhang X."/>
        </authorList>
    </citation>
    <scope>NUCLEOTIDE SEQUENCE</scope>
    <source>
        <strain evidence="6">KACC 12507</strain>
    </source>
</reference>
<organism evidence="6 7">
    <name type="scientific">Rhodocytophaga aerolata</name>
    <dbReference type="NCBI Taxonomy" id="455078"/>
    <lineage>
        <taxon>Bacteria</taxon>
        <taxon>Pseudomonadati</taxon>
        <taxon>Bacteroidota</taxon>
        <taxon>Cytophagia</taxon>
        <taxon>Cytophagales</taxon>
        <taxon>Rhodocytophagaceae</taxon>
        <taxon>Rhodocytophaga</taxon>
    </lineage>
</organism>
<feature type="transmembrane region" description="Helical" evidence="5">
    <location>
        <begin position="112"/>
        <end position="135"/>
    </location>
</feature>
<dbReference type="PANTHER" id="PTHR11706">
    <property type="entry name" value="SOLUTE CARRIER PROTEIN FAMILY 11 MEMBER"/>
    <property type="match status" value="1"/>
</dbReference>
<dbReference type="Proteomes" id="UP001168528">
    <property type="component" value="Unassembled WGS sequence"/>
</dbReference>
<keyword evidence="2 5" id="KW-0812">Transmembrane</keyword>
<feature type="transmembrane region" description="Helical" evidence="5">
    <location>
        <begin position="141"/>
        <end position="162"/>
    </location>
</feature>